<evidence type="ECO:0000259" key="2">
    <source>
        <dbReference type="PROSITE" id="PS50405"/>
    </source>
</evidence>
<organism evidence="3 4">
    <name type="scientific">Massilia atriviolacea</name>
    <dbReference type="NCBI Taxonomy" id="2495579"/>
    <lineage>
        <taxon>Bacteria</taxon>
        <taxon>Pseudomonadati</taxon>
        <taxon>Pseudomonadota</taxon>
        <taxon>Betaproteobacteria</taxon>
        <taxon>Burkholderiales</taxon>
        <taxon>Oxalobacteraceae</taxon>
        <taxon>Telluria group</taxon>
        <taxon>Massilia</taxon>
    </lineage>
</organism>
<dbReference type="InterPro" id="IPR004046">
    <property type="entry name" value="GST_C"/>
</dbReference>
<dbReference type="Gene3D" id="3.40.30.10">
    <property type="entry name" value="Glutaredoxin"/>
    <property type="match status" value="1"/>
</dbReference>
<dbReference type="InterPro" id="IPR004045">
    <property type="entry name" value="Glutathione_S-Trfase_N"/>
</dbReference>
<dbReference type="PROSITE" id="PS50404">
    <property type="entry name" value="GST_NTER"/>
    <property type="match status" value="1"/>
</dbReference>
<evidence type="ECO:0000259" key="1">
    <source>
        <dbReference type="PROSITE" id="PS50404"/>
    </source>
</evidence>
<dbReference type="SUPFAM" id="SSF47616">
    <property type="entry name" value="GST C-terminal domain-like"/>
    <property type="match status" value="1"/>
</dbReference>
<dbReference type="EMBL" id="RXLQ01000012">
    <property type="protein sequence ID" value="RSZ56902.1"/>
    <property type="molecule type" value="Genomic_DNA"/>
</dbReference>
<dbReference type="PANTHER" id="PTHR44051:SF2">
    <property type="entry name" value="HYPOTHETICAL GLUTATHIONE S-TRANSFERASE LIKE PROTEIN"/>
    <property type="match status" value="1"/>
</dbReference>
<evidence type="ECO:0000313" key="3">
    <source>
        <dbReference type="EMBL" id="RSZ56902.1"/>
    </source>
</evidence>
<keyword evidence="3" id="KW-0808">Transferase</keyword>
<dbReference type="AlphaFoldDB" id="A0A430HHC2"/>
<dbReference type="InterPro" id="IPR040079">
    <property type="entry name" value="Glutathione_S-Trfase"/>
</dbReference>
<protein>
    <submittedName>
        <fullName evidence="3">Glutathione S-transferase</fullName>
    </submittedName>
</protein>
<dbReference type="InterPro" id="IPR010987">
    <property type="entry name" value="Glutathione-S-Trfase_C-like"/>
</dbReference>
<proteinExistence type="predicted"/>
<dbReference type="SFLD" id="SFLDS00019">
    <property type="entry name" value="Glutathione_Transferase_(cytos"/>
    <property type="match status" value="1"/>
</dbReference>
<dbReference type="Proteomes" id="UP000278085">
    <property type="component" value="Unassembled WGS sequence"/>
</dbReference>
<dbReference type="SUPFAM" id="SSF52833">
    <property type="entry name" value="Thioredoxin-like"/>
    <property type="match status" value="1"/>
</dbReference>
<dbReference type="PANTHER" id="PTHR44051">
    <property type="entry name" value="GLUTATHIONE S-TRANSFERASE-RELATED"/>
    <property type="match status" value="1"/>
</dbReference>
<dbReference type="OrthoDB" id="9797500at2"/>
<accession>A0A430HHC2</accession>
<dbReference type="SFLD" id="SFLDG00358">
    <property type="entry name" value="Main_(cytGST)"/>
    <property type="match status" value="1"/>
</dbReference>
<sequence length="207" mass="21602">MQPTSLILHGLPLSGHVHRVELLLRMLELPFTLVPAPPEVRASAAFRALNPLGQIPVLQDGALVVTDSNAILVYLARRYAPGSGWLPEDPAGAAAVQRWLSIAAGELAFGPAKARANALWKVPADLAQAGAVAQRLLGFMEQHLGARGFLAAAHATVADLACYSYVAHAPEGGIALAPYPALRAWLARIEALPGFVALPASPLPAAA</sequence>
<keyword evidence="4" id="KW-1185">Reference proteome</keyword>
<dbReference type="InterPro" id="IPR036282">
    <property type="entry name" value="Glutathione-S-Trfase_C_sf"/>
</dbReference>
<feature type="domain" description="GST N-terminal" evidence="1">
    <location>
        <begin position="4"/>
        <end position="83"/>
    </location>
</feature>
<dbReference type="InterPro" id="IPR036249">
    <property type="entry name" value="Thioredoxin-like_sf"/>
</dbReference>
<dbReference type="RefSeq" id="WP_126076056.1">
    <property type="nucleotide sequence ID" value="NZ_CP051166.1"/>
</dbReference>
<dbReference type="Gene3D" id="1.20.1050.10">
    <property type="match status" value="1"/>
</dbReference>
<dbReference type="PROSITE" id="PS50405">
    <property type="entry name" value="GST_CTER"/>
    <property type="match status" value="1"/>
</dbReference>
<reference evidence="3 4" key="1">
    <citation type="submission" date="2018-12" db="EMBL/GenBank/DDBJ databases">
        <authorList>
            <person name="Yang E."/>
        </authorList>
    </citation>
    <scope>NUCLEOTIDE SEQUENCE [LARGE SCALE GENOMIC DNA]</scope>
    <source>
        <strain evidence="3 4">SOD</strain>
    </source>
</reference>
<feature type="domain" description="GST C-terminal" evidence="2">
    <location>
        <begin position="89"/>
        <end position="207"/>
    </location>
</feature>
<comment type="caution">
    <text evidence="3">The sequence shown here is derived from an EMBL/GenBank/DDBJ whole genome shotgun (WGS) entry which is preliminary data.</text>
</comment>
<dbReference type="Pfam" id="PF14497">
    <property type="entry name" value="GST_C_3"/>
    <property type="match status" value="1"/>
</dbReference>
<gene>
    <name evidence="3" type="ORF">EJB06_21445</name>
</gene>
<name>A0A430HHC2_9BURK</name>
<dbReference type="GO" id="GO:0016740">
    <property type="term" value="F:transferase activity"/>
    <property type="evidence" value="ECO:0007669"/>
    <property type="project" value="UniProtKB-KW"/>
</dbReference>
<evidence type="ECO:0000313" key="4">
    <source>
        <dbReference type="Proteomes" id="UP000278085"/>
    </source>
</evidence>
<dbReference type="CDD" id="cd03206">
    <property type="entry name" value="GST_C_7"/>
    <property type="match status" value="1"/>
</dbReference>
<dbReference type="Pfam" id="PF13417">
    <property type="entry name" value="GST_N_3"/>
    <property type="match status" value="1"/>
</dbReference>